<dbReference type="KEGG" id="gga:100857402"/>
<gene>
    <name evidence="8" type="primary">PRRT1B</name>
</gene>
<evidence type="ECO:0000313" key="8">
    <source>
        <dbReference type="Ensembl" id="ENSGALP00010042096.1"/>
    </source>
</evidence>
<feature type="transmembrane region" description="Helical" evidence="7">
    <location>
        <begin position="135"/>
        <end position="159"/>
    </location>
</feature>
<accession>A0A8V1AFR5</accession>
<dbReference type="InterPro" id="IPR051423">
    <property type="entry name" value="CD225/Dispanin"/>
</dbReference>
<sequence length="160" mass="16913">MEAGGMEAGAGAERRVVAVSNAAFEDDPPPYSPPDPKSAQLLFPVPFHPQPHPHPPPFVPQPLPYTASVGPPGTGPPTAAQQPPKDYVVESVLVTVFCCLLTGLAALLYSHETRAALSRGDVAQAQAASKKAQSLVLLSLVLGLFVSFSWVVYVLVALYW</sequence>
<evidence type="ECO:0000256" key="6">
    <source>
        <dbReference type="SAM" id="MobiDB-lite"/>
    </source>
</evidence>
<reference evidence="8" key="3">
    <citation type="submission" date="2025-09" db="UniProtKB">
        <authorList>
            <consortium name="Ensembl"/>
        </authorList>
    </citation>
    <scope>IDENTIFICATION</scope>
    <source>
        <strain evidence="8">broiler</strain>
    </source>
</reference>
<keyword evidence="5 7" id="KW-0472">Membrane</keyword>
<dbReference type="CTD" id="642515"/>
<dbReference type="Ensembl" id="ENSGALT00010068353.1">
    <property type="protein sequence ID" value="ENSGALP00010042096.1"/>
    <property type="gene ID" value="ENSGALG00010028205.1"/>
</dbReference>
<dbReference type="OrthoDB" id="6083617at2759"/>
<dbReference type="InterPro" id="IPR007593">
    <property type="entry name" value="CD225/Dispanin_fam"/>
</dbReference>
<keyword evidence="9" id="KW-1185">Reference proteome</keyword>
<dbReference type="GeneTree" id="ENSGT00940000163383"/>
<comment type="similarity">
    <text evidence="2">Belongs to the CD225/Dispanin family.</text>
</comment>
<evidence type="ECO:0000256" key="1">
    <source>
        <dbReference type="ARBA" id="ARBA00004370"/>
    </source>
</evidence>
<evidence type="ECO:0000313" key="9">
    <source>
        <dbReference type="Proteomes" id="UP000000539"/>
    </source>
</evidence>
<keyword evidence="4 7" id="KW-1133">Transmembrane helix</keyword>
<dbReference type="RefSeq" id="XP_003642350.2">
    <property type="nucleotide sequence ID" value="XM_003642302.6"/>
</dbReference>
<organism evidence="8 9">
    <name type="scientific">Gallus gallus</name>
    <name type="common">Chicken</name>
    <dbReference type="NCBI Taxonomy" id="9031"/>
    <lineage>
        <taxon>Eukaryota</taxon>
        <taxon>Metazoa</taxon>
        <taxon>Chordata</taxon>
        <taxon>Craniata</taxon>
        <taxon>Vertebrata</taxon>
        <taxon>Euteleostomi</taxon>
        <taxon>Archelosauria</taxon>
        <taxon>Archosauria</taxon>
        <taxon>Dinosauria</taxon>
        <taxon>Saurischia</taxon>
        <taxon>Theropoda</taxon>
        <taxon>Coelurosauria</taxon>
        <taxon>Aves</taxon>
        <taxon>Neognathae</taxon>
        <taxon>Galloanserae</taxon>
        <taxon>Galliformes</taxon>
        <taxon>Phasianidae</taxon>
        <taxon>Phasianinae</taxon>
        <taxon>Gallus</taxon>
    </lineage>
</organism>
<dbReference type="PANTHER" id="PTHR14948">
    <property type="entry name" value="NG5"/>
    <property type="match status" value="1"/>
</dbReference>
<dbReference type="PANTHER" id="PTHR14948:SF18">
    <property type="entry name" value="PROLINE RICH TRANSMEMBRANE PROTEIN 1B"/>
    <property type="match status" value="1"/>
</dbReference>
<proteinExistence type="inferred from homology"/>
<keyword evidence="3 7" id="KW-0812">Transmembrane</keyword>
<feature type="region of interest" description="Disordered" evidence="6">
    <location>
        <begin position="19"/>
        <end position="83"/>
    </location>
</feature>
<evidence type="ECO:0000256" key="7">
    <source>
        <dbReference type="SAM" id="Phobius"/>
    </source>
</evidence>
<protein>
    <submittedName>
        <fullName evidence="8">Proline rich transmembrane protein 1B</fullName>
    </submittedName>
</protein>
<dbReference type="Pfam" id="PF04505">
    <property type="entry name" value="CD225"/>
    <property type="match status" value="1"/>
</dbReference>
<name>A0A8V1AFR5_CHICK</name>
<evidence type="ECO:0000256" key="3">
    <source>
        <dbReference type="ARBA" id="ARBA00022692"/>
    </source>
</evidence>
<evidence type="ECO:0000256" key="5">
    <source>
        <dbReference type="ARBA" id="ARBA00023136"/>
    </source>
</evidence>
<dbReference type="AlphaFoldDB" id="A0A8V1AFR5"/>
<feature type="transmembrane region" description="Helical" evidence="7">
    <location>
        <begin position="87"/>
        <end position="109"/>
    </location>
</feature>
<dbReference type="GO" id="GO:0016020">
    <property type="term" value="C:membrane"/>
    <property type="evidence" value="ECO:0000318"/>
    <property type="project" value="GO_Central"/>
</dbReference>
<reference evidence="8" key="2">
    <citation type="submission" date="2025-08" db="UniProtKB">
        <authorList>
            <consortium name="Ensembl"/>
        </authorList>
    </citation>
    <scope>IDENTIFICATION</scope>
    <source>
        <strain evidence="8">broiler</strain>
    </source>
</reference>
<dbReference type="RefSeq" id="XP_040541961.1">
    <property type="nucleotide sequence ID" value="XM_040686027.2"/>
</dbReference>
<feature type="compositionally biased region" description="Pro residues" evidence="6">
    <location>
        <begin position="46"/>
        <end position="63"/>
    </location>
</feature>
<dbReference type="Proteomes" id="UP000000539">
    <property type="component" value="Chromosome 17"/>
</dbReference>
<comment type="subcellular location">
    <subcellularLocation>
        <location evidence="1">Membrane</location>
    </subcellularLocation>
</comment>
<evidence type="ECO:0000256" key="2">
    <source>
        <dbReference type="ARBA" id="ARBA00006843"/>
    </source>
</evidence>
<reference evidence="8" key="1">
    <citation type="submission" date="2020-11" db="EMBL/GenBank/DDBJ databases">
        <title>Gallus gallus (Chicken) genome, bGalGal1, GRCg7b, maternal haplotype autosomes + Z &amp; W.</title>
        <authorList>
            <person name="Warren W."/>
            <person name="Formenti G."/>
            <person name="Fedrigo O."/>
            <person name="Haase B."/>
            <person name="Mountcastle J."/>
            <person name="Balacco J."/>
            <person name="Tracey A."/>
            <person name="Schneider V."/>
            <person name="Okimoto R."/>
            <person name="Cheng H."/>
            <person name="Hawken R."/>
            <person name="Howe K."/>
            <person name="Jarvis E.D."/>
        </authorList>
    </citation>
    <scope>NUCLEOTIDE SEQUENCE [LARGE SCALE GENOMIC DNA]</scope>
    <source>
        <strain evidence="8">Broiler</strain>
    </source>
</reference>
<dbReference type="OMA" id="GAPHIGF"/>
<evidence type="ECO:0000256" key="4">
    <source>
        <dbReference type="ARBA" id="ARBA00022989"/>
    </source>
</evidence>
<dbReference type="GeneID" id="100857402"/>